<feature type="domain" description="Tyr recombinase" evidence="2">
    <location>
        <begin position="268"/>
        <end position="473"/>
    </location>
</feature>
<evidence type="ECO:0000259" key="2">
    <source>
        <dbReference type="PROSITE" id="PS51898"/>
    </source>
</evidence>
<keyword evidence="6" id="KW-1185">Reference proteome</keyword>
<dbReference type="Gene3D" id="1.10.443.10">
    <property type="entry name" value="Intergrase catalytic core"/>
    <property type="match status" value="1"/>
</dbReference>
<keyword evidence="1" id="KW-0233">DNA recombination</keyword>
<dbReference type="EMBL" id="AP018227">
    <property type="protein sequence ID" value="BAY86087.1"/>
    <property type="molecule type" value="Genomic_DNA"/>
</dbReference>
<evidence type="ECO:0000256" key="1">
    <source>
        <dbReference type="ARBA" id="ARBA00023172"/>
    </source>
</evidence>
<dbReference type="InterPro" id="IPR013762">
    <property type="entry name" value="Integrase-like_cat_sf"/>
</dbReference>
<dbReference type="Proteomes" id="UP000218418">
    <property type="component" value="Chromosome"/>
</dbReference>
<evidence type="ECO:0000313" key="5">
    <source>
        <dbReference type="EMBL" id="BAY86087.1"/>
    </source>
</evidence>
<accession>A0A1Z4LXW1</accession>
<dbReference type="EMBL" id="AP018227">
    <property type="protein sequence ID" value="BAY84353.1"/>
    <property type="molecule type" value="Genomic_DNA"/>
</dbReference>
<sequence length="594" mass="69400">MIKIDWKKDYKQEFICPTCEKRQLILSSLKRGKQLFRCPDCPKKISESCNLKYKKTIRDLNTNTIWTKGKKINNFVCPNCDAKNIVFYYLDRGGMIRFRCKTCLKVIPSSISISKQILSRYSNHELPIKPFNFSDSIWDIRAILSSVDKQRNYYTIDFNHIEQKWFITLVKLYIFHLCKIDLSFETITQRMVDFRFLSRYLVKKNITSIEQVNRGVILDFLSCQTSYGGIKSRLRTLRDFFEIGVMQGWFTVDQDIIRNDDYPKHKLSNPDPISDVVREQIEKNLHKLPDFIARMWIISFFTAMRPSELALLKKDCLIQEGANWKVVWKRKKTKDLHEVPVTRVIAKVVQEQQEYINNLWGSDWNYLFCHYQDISTIYPSQPKIKPVKKVISNNRPPLYKCIRCLIKAENIRDENGFLGRFTSSLIRSTRLTQLFEQGHDLAIVSSWAGHKELGTTSLHYTKVSCELIEKEVGHIQKALLNINGKPLHYESMPSSFWENPSAHQIELSGDHINTPIYGFCGLPLDERCDKFRACYTCSCFVAQTEKLSQYLKIRAELRDKESRAASAGHDVLVEQFGRQADQLDKIINSLEKKS</sequence>
<dbReference type="PANTHER" id="PTHR30349">
    <property type="entry name" value="PHAGE INTEGRASE-RELATED"/>
    <property type="match status" value="1"/>
</dbReference>
<dbReference type="GO" id="GO:0006310">
    <property type="term" value="P:DNA recombination"/>
    <property type="evidence" value="ECO:0007669"/>
    <property type="project" value="UniProtKB-KW"/>
</dbReference>
<dbReference type="GO" id="GO:0015074">
    <property type="term" value="P:DNA integration"/>
    <property type="evidence" value="ECO:0007669"/>
    <property type="project" value="InterPro"/>
</dbReference>
<organism evidence="5 6">
    <name type="scientific">Calothrix parasitica NIES-267</name>
    <dbReference type="NCBI Taxonomy" id="1973488"/>
    <lineage>
        <taxon>Bacteria</taxon>
        <taxon>Bacillati</taxon>
        <taxon>Cyanobacteriota</taxon>
        <taxon>Cyanophyceae</taxon>
        <taxon>Nostocales</taxon>
        <taxon>Calotrichaceae</taxon>
        <taxon>Calothrix</taxon>
    </lineage>
</organism>
<dbReference type="SUPFAM" id="SSF56349">
    <property type="entry name" value="DNA breaking-rejoining enzymes"/>
    <property type="match status" value="1"/>
</dbReference>
<proteinExistence type="predicted"/>
<dbReference type="InterPro" id="IPR050090">
    <property type="entry name" value="Tyrosine_recombinase_XerCD"/>
</dbReference>
<reference evidence="5 6" key="1">
    <citation type="submission" date="2017-06" db="EMBL/GenBank/DDBJ databases">
        <title>Genome sequencing of cyanobaciteial culture collection at National Institute for Environmental Studies (NIES).</title>
        <authorList>
            <person name="Hirose Y."/>
            <person name="Shimura Y."/>
            <person name="Fujisawa T."/>
            <person name="Nakamura Y."/>
            <person name="Kawachi M."/>
        </authorList>
    </citation>
    <scope>NUCLEOTIDE SEQUENCE [LARGE SCALE GENOMIC DNA]</scope>
    <source>
        <strain evidence="5 6">NIES-267</strain>
    </source>
</reference>
<dbReference type="EMBL" id="AP018227">
    <property type="protein sequence ID" value="BAY84475.1"/>
    <property type="molecule type" value="Genomic_DNA"/>
</dbReference>
<dbReference type="CDD" id="cd00397">
    <property type="entry name" value="DNA_BRE_C"/>
    <property type="match status" value="1"/>
</dbReference>
<evidence type="ECO:0000313" key="3">
    <source>
        <dbReference type="EMBL" id="BAY84353.1"/>
    </source>
</evidence>
<dbReference type="Pfam" id="PF00589">
    <property type="entry name" value="Phage_integrase"/>
    <property type="match status" value="1"/>
</dbReference>
<evidence type="ECO:0000313" key="6">
    <source>
        <dbReference type="Proteomes" id="UP000218418"/>
    </source>
</evidence>
<dbReference type="InterPro" id="IPR011010">
    <property type="entry name" value="DNA_brk_join_enz"/>
</dbReference>
<dbReference type="AlphaFoldDB" id="A0A1Z4LXW1"/>
<gene>
    <name evidence="3" type="ORF">NIES267_38490</name>
    <name evidence="4" type="ORF">NIES267_39710</name>
    <name evidence="5" type="ORF">NIES267_55930</name>
</gene>
<dbReference type="InterPro" id="IPR002104">
    <property type="entry name" value="Integrase_catalytic"/>
</dbReference>
<evidence type="ECO:0000313" key="4">
    <source>
        <dbReference type="EMBL" id="BAY84475.1"/>
    </source>
</evidence>
<dbReference type="GO" id="GO:0003677">
    <property type="term" value="F:DNA binding"/>
    <property type="evidence" value="ECO:0007669"/>
    <property type="project" value="InterPro"/>
</dbReference>
<protein>
    <recommendedName>
        <fullName evidence="2">Tyr recombinase domain-containing protein</fullName>
    </recommendedName>
</protein>
<name>A0A1Z4LXW1_9CYAN</name>
<dbReference type="PANTHER" id="PTHR30349:SF64">
    <property type="entry name" value="PROPHAGE INTEGRASE INTD-RELATED"/>
    <property type="match status" value="1"/>
</dbReference>
<dbReference type="PROSITE" id="PS51898">
    <property type="entry name" value="TYR_RECOMBINASE"/>
    <property type="match status" value="1"/>
</dbReference>